<dbReference type="InterPro" id="IPR038332">
    <property type="entry name" value="PPE_sf"/>
</dbReference>
<evidence type="ECO:0000259" key="4">
    <source>
        <dbReference type="Pfam" id="PF18878"/>
    </source>
</evidence>
<reference evidence="6 8" key="2">
    <citation type="submission" date="2018-09" db="EMBL/GenBank/DDBJ databases">
        <authorList>
            <person name="Tagini F."/>
        </authorList>
    </citation>
    <scope>NUCLEOTIDE SEQUENCE [LARGE SCALE GENOMIC DNA]</scope>
    <source>
        <strain evidence="6 8">MK4</strain>
    </source>
</reference>
<sequence>MSALIWLASPPEVHSTLLSAGPGPAPVLAAATQWSSLSTDYAATAEELTMVLAAVSAGAWQGPSAQLCAAAYAPYLAWLVQASADAAATAAAHESAATAYVGALAAMPTLTDLTANHVAHAVLIATNFFGINTIPIALNEADYLRMWIQAAATMSVYEAITTTALATTPHTTPAPVIIKPGSTTTAALTQTALAPFPIWQILRDILGIIVTELVGIPAFWILLPVVLFLVPFGLFFYGLAVLMGQTGIADSILANVWGLITSMAGLALQVITTPFLATYEIIVGIISWLTGNLGAVGPALFDNLVEGLVLASPAAAAASASSAARAAGFASAMAVDTVGPAVAVVSQTQLVSGVWAGSLAPMPVAVAGQAAADMGSAGTLATGSGAQPAGLASLGAGFGDSARLPMLPASWTPELAGAPGEDEFVGAAV</sequence>
<dbReference type="EMBL" id="UPHM01000131">
    <property type="protein sequence ID" value="VBA29857.1"/>
    <property type="molecule type" value="Genomic_DNA"/>
</dbReference>
<evidence type="ECO:0000256" key="1">
    <source>
        <dbReference type="ARBA" id="ARBA00010652"/>
    </source>
</evidence>
<comment type="similarity">
    <text evidence="1">Belongs to the mycobacterial PPE family.</text>
</comment>
<organism evidence="5 7">
    <name type="scientific">Mycobacterium persicum</name>
    <dbReference type="NCBI Taxonomy" id="1487726"/>
    <lineage>
        <taxon>Bacteria</taxon>
        <taxon>Bacillati</taxon>
        <taxon>Actinomycetota</taxon>
        <taxon>Actinomycetes</taxon>
        <taxon>Mycobacteriales</taxon>
        <taxon>Mycobacteriaceae</taxon>
        <taxon>Mycobacterium</taxon>
    </lineage>
</organism>
<dbReference type="GeneID" id="66598868"/>
<gene>
    <name evidence="5" type="ORF">B4U45_16015</name>
    <name evidence="6" type="ORF">LAUMK4_04875</name>
</gene>
<evidence type="ECO:0000313" key="7">
    <source>
        <dbReference type="Proteomes" id="UP000192335"/>
    </source>
</evidence>
<feature type="transmembrane region" description="Helical" evidence="2">
    <location>
        <begin position="252"/>
        <end position="271"/>
    </location>
</feature>
<protein>
    <submittedName>
        <fullName evidence="6">PPE family protein PPE47/PPE48</fullName>
    </submittedName>
</protein>
<dbReference type="InterPro" id="IPR000030">
    <property type="entry name" value="PPE_dom"/>
</dbReference>
<evidence type="ECO:0000313" key="6">
    <source>
        <dbReference type="EMBL" id="VBA29857.1"/>
    </source>
</evidence>
<dbReference type="PANTHER" id="PTHR46766">
    <property type="entry name" value="GLUTAMINE-RICH PROTEIN 2"/>
    <property type="match status" value="1"/>
</dbReference>
<dbReference type="OrthoDB" id="9965969at2"/>
<keyword evidence="8" id="KW-1185">Reference proteome</keyword>
<evidence type="ECO:0000256" key="2">
    <source>
        <dbReference type="SAM" id="Phobius"/>
    </source>
</evidence>
<dbReference type="GO" id="GO:0052572">
    <property type="term" value="P:response to host immune response"/>
    <property type="evidence" value="ECO:0007669"/>
    <property type="project" value="TreeGrafter"/>
</dbReference>
<dbReference type="EMBL" id="MWQA01000001">
    <property type="protein sequence ID" value="ORC07877.1"/>
    <property type="molecule type" value="Genomic_DNA"/>
</dbReference>
<comment type="caution">
    <text evidence="5">The sequence shown here is derived from an EMBL/GenBank/DDBJ whole genome shotgun (WGS) entry which is preliminary data.</text>
</comment>
<feature type="domain" description="PPE" evidence="3">
    <location>
        <begin position="6"/>
        <end position="168"/>
    </location>
</feature>
<dbReference type="AlphaFoldDB" id="A0A8E2IRK5"/>
<proteinExistence type="inferred from homology"/>
<keyword evidence="2" id="KW-0812">Transmembrane</keyword>
<dbReference type="Pfam" id="PF00823">
    <property type="entry name" value="PPE"/>
    <property type="match status" value="1"/>
</dbReference>
<keyword evidence="2" id="KW-1133">Transmembrane helix</keyword>
<evidence type="ECO:0000313" key="5">
    <source>
        <dbReference type="EMBL" id="ORC07877.1"/>
    </source>
</evidence>
<dbReference type="Proteomes" id="UP000192335">
    <property type="component" value="Unassembled WGS sequence"/>
</dbReference>
<feature type="domain" description="PPE-PPW subfamily C-terminal" evidence="4">
    <location>
        <begin position="369"/>
        <end position="411"/>
    </location>
</feature>
<dbReference type="SUPFAM" id="SSF140459">
    <property type="entry name" value="PE/PPE dimer-like"/>
    <property type="match status" value="1"/>
</dbReference>
<dbReference type="Pfam" id="PF18878">
    <property type="entry name" value="PPE-PPW"/>
    <property type="match status" value="1"/>
</dbReference>
<dbReference type="RefSeq" id="WP_075545638.1">
    <property type="nucleotide sequence ID" value="NZ_CADEAW010000031.1"/>
</dbReference>
<name>A0A8E2IRK5_9MYCO</name>
<accession>A0A8E2IRK5</accession>
<evidence type="ECO:0000313" key="8">
    <source>
        <dbReference type="Proteomes" id="UP000271464"/>
    </source>
</evidence>
<feature type="transmembrane region" description="Helical" evidence="2">
    <location>
        <begin position="218"/>
        <end position="240"/>
    </location>
</feature>
<dbReference type="Proteomes" id="UP000271464">
    <property type="component" value="Unassembled WGS sequence"/>
</dbReference>
<keyword evidence="2" id="KW-0472">Membrane</keyword>
<dbReference type="PANTHER" id="PTHR46766:SF1">
    <property type="entry name" value="GLUTAMINE-RICH PROTEIN 2"/>
    <property type="match status" value="1"/>
</dbReference>
<dbReference type="InterPro" id="IPR043641">
    <property type="entry name" value="PPE-PPW_C"/>
</dbReference>
<dbReference type="Gene3D" id="1.20.1260.20">
    <property type="entry name" value="PPE superfamily"/>
    <property type="match status" value="1"/>
</dbReference>
<reference evidence="5 7" key="1">
    <citation type="submission" date="2017-02" db="EMBL/GenBank/DDBJ databases">
        <title>Mycobacterium kansasii genomes.</title>
        <authorList>
            <person name="Borowka P."/>
            <person name="Strapagiel D."/>
            <person name="Marciniak B."/>
            <person name="Lach J."/>
            <person name="Bakula Z."/>
            <person name="Van Ingen J."/>
            <person name="Safianowska A."/>
            <person name="Brzostek A."/>
            <person name="Dziadek J."/>
            <person name="Jagielski T."/>
        </authorList>
    </citation>
    <scope>NUCLEOTIDE SEQUENCE [LARGE SCALE GENOMIC DNA]</scope>
    <source>
        <strain evidence="5 7">12MK</strain>
    </source>
</reference>
<evidence type="ECO:0000259" key="3">
    <source>
        <dbReference type="Pfam" id="PF00823"/>
    </source>
</evidence>